<dbReference type="GeneID" id="110349378"/>
<reference evidence="4" key="1">
    <citation type="submission" date="2025-08" db="UniProtKB">
        <authorList>
            <consortium name="RefSeq"/>
        </authorList>
    </citation>
    <scope>IDENTIFICATION</scope>
</reference>
<proteinExistence type="predicted"/>
<name>A0AAX6SYR5_HETGA</name>
<dbReference type="PANTHER" id="PTHR46599">
    <property type="entry name" value="PIGGYBAC TRANSPOSABLE ELEMENT-DERIVED PROTEIN 4"/>
    <property type="match status" value="1"/>
</dbReference>
<dbReference type="AlphaFoldDB" id="A0AAX6SYR5"/>
<feature type="compositionally biased region" description="Acidic residues" evidence="1">
    <location>
        <begin position="95"/>
        <end position="104"/>
    </location>
</feature>
<dbReference type="PANTHER" id="PTHR46599:SF6">
    <property type="entry name" value="DUAL SPECIFICITY PHOSPHATASE 26"/>
    <property type="match status" value="1"/>
</dbReference>
<protein>
    <submittedName>
        <fullName evidence="4">PiggyBac transposable element-derived protein 4-like</fullName>
    </submittedName>
</protein>
<dbReference type="Pfam" id="PF13843">
    <property type="entry name" value="DDE_Tnp_1_7"/>
    <property type="match status" value="1"/>
</dbReference>
<gene>
    <name evidence="4" type="primary">LOC110349378</name>
</gene>
<evidence type="ECO:0000256" key="1">
    <source>
        <dbReference type="SAM" id="MobiDB-lite"/>
    </source>
</evidence>
<keyword evidence="3" id="KW-1185">Reference proteome</keyword>
<feature type="compositionally biased region" description="Acidic residues" evidence="1">
    <location>
        <begin position="58"/>
        <end position="72"/>
    </location>
</feature>
<evidence type="ECO:0000313" key="4">
    <source>
        <dbReference type="RefSeq" id="XP_021114632.1"/>
    </source>
</evidence>
<feature type="region of interest" description="Disordered" evidence="1">
    <location>
        <begin position="58"/>
        <end position="122"/>
    </location>
</feature>
<feature type="domain" description="PiggyBac transposable element-derived protein" evidence="2">
    <location>
        <begin position="148"/>
        <end position="506"/>
    </location>
</feature>
<dbReference type="InterPro" id="IPR029526">
    <property type="entry name" value="PGBD"/>
</dbReference>
<evidence type="ECO:0000313" key="3">
    <source>
        <dbReference type="Proteomes" id="UP000694906"/>
    </source>
</evidence>
<dbReference type="RefSeq" id="XP_021114632.1">
    <property type="nucleotide sequence ID" value="XM_021258973.1"/>
</dbReference>
<accession>A0AAX6SYR5</accession>
<organism evidence="3 4">
    <name type="scientific">Heterocephalus glaber</name>
    <name type="common">Naked mole rat</name>
    <dbReference type="NCBI Taxonomy" id="10181"/>
    <lineage>
        <taxon>Eukaryota</taxon>
        <taxon>Metazoa</taxon>
        <taxon>Chordata</taxon>
        <taxon>Craniata</taxon>
        <taxon>Vertebrata</taxon>
        <taxon>Euteleostomi</taxon>
        <taxon>Mammalia</taxon>
        <taxon>Eutheria</taxon>
        <taxon>Euarchontoglires</taxon>
        <taxon>Glires</taxon>
        <taxon>Rodentia</taxon>
        <taxon>Hystricomorpha</taxon>
        <taxon>Bathyergidae</taxon>
        <taxon>Heterocephalus</taxon>
    </lineage>
</organism>
<dbReference type="Proteomes" id="UP000694906">
    <property type="component" value="Unplaced"/>
</dbReference>
<evidence type="ECO:0000259" key="2">
    <source>
        <dbReference type="Pfam" id="PF13843"/>
    </source>
</evidence>
<sequence length="616" mass="71226">MYITVAAPGGVQEAIFVFAHLVVEELQGVCTCAKLSTEVAQFSAMSHKNPLLQLWGEVESESSGDSATDDDLDHVSQRSFDSETEQEMTDREVENEGLDSDEEDKYLTSRNGTKWSHLPEQSDVRTSSENVIRFLPGVKPIGQNANTAIQCWKLFVTDDMLQDIVKYTNNEIQLKRSICNNSNTEKHIYHDTSLSELKAFIGLLYIAGLYNCENLKDLWRNDGCGVKIFRTTMTLQRFSFLRNCLRFDDKKTRQERKNADNLAAIRSFFESFVLNCQAIYTPSEYMTIDEQLASFHGRCSFRQYMPNKPSKYGIKIYALVDAKTFYTMNLEIYPGTQPPGLYSCSNKPYDVVSRLVAPISKSNRNVTFDSWFTSYSLMLHLLKEHQLTSTGIIHKNQAEIPEKMLQIHNREMYSTIFGFQKDITLASYMAKKNKVVLILSTLHHDDKIDSESSTRMKPEIVTFYKKTKCGVNVVDELCSEYDVSRNTKRWPMVVFYLILNMSGINSIIVYKENNKCKISQRDFLRELGLELIKDQLQQWKNIMYQPKDCKRILEQTDEQTGETSQEPPNQTARPARCQVCPTKKDRKTKRTCYHCKRYLCMEHAVRMCEDCLRYHN</sequence>